<keyword evidence="1" id="KW-0732">Signal</keyword>
<feature type="chain" id="PRO_5046350232" evidence="1">
    <location>
        <begin position="20"/>
        <end position="131"/>
    </location>
</feature>
<evidence type="ECO:0000256" key="1">
    <source>
        <dbReference type="SAM" id="SignalP"/>
    </source>
</evidence>
<proteinExistence type="predicted"/>
<evidence type="ECO:0000313" key="3">
    <source>
        <dbReference type="Proteomes" id="UP001207228"/>
    </source>
</evidence>
<dbReference type="EMBL" id="JAPFQO010000011">
    <property type="protein sequence ID" value="MCX2741490.1"/>
    <property type="molecule type" value="Genomic_DNA"/>
</dbReference>
<accession>A0ABT3RJX4</accession>
<feature type="signal peptide" evidence="1">
    <location>
        <begin position="1"/>
        <end position="19"/>
    </location>
</feature>
<comment type="caution">
    <text evidence="2">The sequence shown here is derived from an EMBL/GenBank/DDBJ whole genome shotgun (WGS) entry which is preliminary data.</text>
</comment>
<reference evidence="2 3" key="1">
    <citation type="submission" date="2022-11" db="EMBL/GenBank/DDBJ databases">
        <title>The characterization of three novel Bacteroidetes species and genomic analysis of their roles in tidal elemental geochemical cycles.</title>
        <authorList>
            <person name="Ma K.-J."/>
        </authorList>
    </citation>
    <scope>NUCLEOTIDE SEQUENCE [LARGE SCALE GENOMIC DNA]</scope>
    <source>
        <strain evidence="2 3">M82</strain>
    </source>
</reference>
<keyword evidence="3" id="KW-1185">Reference proteome</keyword>
<protein>
    <submittedName>
        <fullName evidence="2">Uncharacterized protein</fullName>
    </submittedName>
</protein>
<dbReference type="Proteomes" id="UP001207228">
    <property type="component" value="Unassembled WGS sequence"/>
</dbReference>
<gene>
    <name evidence="2" type="ORF">OO017_16135</name>
</gene>
<organism evidence="2 3">
    <name type="scientific">Pontibacter anaerobius</name>
    <dbReference type="NCBI Taxonomy" id="2993940"/>
    <lineage>
        <taxon>Bacteria</taxon>
        <taxon>Pseudomonadati</taxon>
        <taxon>Bacteroidota</taxon>
        <taxon>Cytophagia</taxon>
        <taxon>Cytophagales</taxon>
        <taxon>Hymenobacteraceae</taxon>
        <taxon>Pontibacter</taxon>
    </lineage>
</organism>
<sequence>MKKSLLILVLVLIGATSYAQRLHPTDDALDMVVLSMEVDGPTMASMEMKEELSLTEQQFNKVTQLNNSRYQQLQQAEASFSTDPQSRSKELRNIQLKNDRNLIGVLTQKQLREYQKLEGRLDSQLITENEE</sequence>
<name>A0ABT3RJX4_9BACT</name>
<evidence type="ECO:0000313" key="2">
    <source>
        <dbReference type="EMBL" id="MCX2741490.1"/>
    </source>
</evidence>
<dbReference type="RefSeq" id="WP_266053716.1">
    <property type="nucleotide sequence ID" value="NZ_JAPFQO010000011.1"/>
</dbReference>